<gene>
    <name evidence="1" type="ORF">M2152_000587</name>
</gene>
<dbReference type="Proteomes" id="UP001160142">
    <property type="component" value="Unassembled WGS sequence"/>
</dbReference>
<evidence type="ECO:0000313" key="2">
    <source>
        <dbReference type="Proteomes" id="UP001160142"/>
    </source>
</evidence>
<dbReference type="SUPFAM" id="SSF143100">
    <property type="entry name" value="TTHA1013/TTHA0281-like"/>
    <property type="match status" value="1"/>
</dbReference>
<organism evidence="1 2">
    <name type="scientific">Antiquaquibacter oligotrophicus</name>
    <dbReference type="NCBI Taxonomy" id="2880260"/>
    <lineage>
        <taxon>Bacteria</taxon>
        <taxon>Bacillati</taxon>
        <taxon>Actinomycetota</taxon>
        <taxon>Actinomycetes</taxon>
        <taxon>Micrococcales</taxon>
        <taxon>Microbacteriaceae</taxon>
        <taxon>Antiquaquibacter</taxon>
    </lineage>
</organism>
<evidence type="ECO:0000313" key="1">
    <source>
        <dbReference type="EMBL" id="MDH6180405.1"/>
    </source>
</evidence>
<dbReference type="InterPro" id="IPR035069">
    <property type="entry name" value="TTHA1013/TTHA0281-like"/>
</dbReference>
<protein>
    <recommendedName>
        <fullName evidence="3">HicB family protein</fullName>
    </recommendedName>
</protein>
<proteinExistence type="predicted"/>
<name>A0ABT6KK80_9MICO</name>
<comment type="caution">
    <text evidence="1">The sequence shown here is derived from an EMBL/GenBank/DDBJ whole genome shotgun (WGS) entry which is preliminary data.</text>
</comment>
<sequence length="131" mass="13859">MAAVKYTVVVTREGTSWIAEVVNLSGAHTYAGNLAALDAAVREVIALVADLPDDAPFDVEYSFEGVDDRFVDAAQLGARRAQAEIERATLADSAAHTAAALAAAGYSQRDIAWLLRMTVGRVSQILSEHAA</sequence>
<reference evidence="1 2" key="1">
    <citation type="submission" date="2023-04" db="EMBL/GenBank/DDBJ databases">
        <title>Genome Encyclopedia of Bacteria and Archaea VI: Functional Genomics of Type Strains.</title>
        <authorList>
            <person name="Whitman W."/>
        </authorList>
    </citation>
    <scope>NUCLEOTIDE SEQUENCE [LARGE SCALE GENOMIC DNA]</scope>
    <source>
        <strain evidence="1 2">SG_E_30_P1</strain>
    </source>
</reference>
<evidence type="ECO:0008006" key="3">
    <source>
        <dbReference type="Google" id="ProtNLM"/>
    </source>
</evidence>
<accession>A0ABT6KK80</accession>
<dbReference type="EMBL" id="JARXVQ010000001">
    <property type="protein sequence ID" value="MDH6180405.1"/>
    <property type="molecule type" value="Genomic_DNA"/>
</dbReference>
<keyword evidence="2" id="KW-1185">Reference proteome</keyword>